<dbReference type="OrthoDB" id="1752139at2759"/>
<name>A0A371DZJ7_MUCPR</name>
<feature type="region of interest" description="Disordered" evidence="1">
    <location>
        <begin position="45"/>
        <end position="100"/>
    </location>
</feature>
<accession>A0A371DZJ7</accession>
<protein>
    <submittedName>
        <fullName evidence="2">Uncharacterized protein</fullName>
    </submittedName>
</protein>
<evidence type="ECO:0000313" key="3">
    <source>
        <dbReference type="Proteomes" id="UP000257109"/>
    </source>
</evidence>
<feature type="non-terminal residue" evidence="2">
    <location>
        <position position="1"/>
    </location>
</feature>
<organism evidence="2 3">
    <name type="scientific">Mucuna pruriens</name>
    <name type="common">Velvet bean</name>
    <name type="synonym">Dolichos pruriens</name>
    <dbReference type="NCBI Taxonomy" id="157652"/>
    <lineage>
        <taxon>Eukaryota</taxon>
        <taxon>Viridiplantae</taxon>
        <taxon>Streptophyta</taxon>
        <taxon>Embryophyta</taxon>
        <taxon>Tracheophyta</taxon>
        <taxon>Spermatophyta</taxon>
        <taxon>Magnoliopsida</taxon>
        <taxon>eudicotyledons</taxon>
        <taxon>Gunneridae</taxon>
        <taxon>Pentapetalae</taxon>
        <taxon>rosids</taxon>
        <taxon>fabids</taxon>
        <taxon>Fabales</taxon>
        <taxon>Fabaceae</taxon>
        <taxon>Papilionoideae</taxon>
        <taxon>50 kb inversion clade</taxon>
        <taxon>NPAAA clade</taxon>
        <taxon>indigoferoid/millettioid clade</taxon>
        <taxon>Phaseoleae</taxon>
        <taxon>Mucuna</taxon>
    </lineage>
</organism>
<dbReference type="EMBL" id="QJKJ01017974">
    <property type="protein sequence ID" value="RDX57963.1"/>
    <property type="molecule type" value="Genomic_DNA"/>
</dbReference>
<keyword evidence="3" id="KW-1185">Reference proteome</keyword>
<evidence type="ECO:0000256" key="1">
    <source>
        <dbReference type="SAM" id="MobiDB-lite"/>
    </source>
</evidence>
<dbReference type="Proteomes" id="UP000257109">
    <property type="component" value="Unassembled WGS sequence"/>
</dbReference>
<proteinExistence type="predicted"/>
<reference evidence="2" key="1">
    <citation type="submission" date="2018-05" db="EMBL/GenBank/DDBJ databases">
        <title>Draft genome of Mucuna pruriens seed.</title>
        <authorList>
            <person name="Nnadi N.E."/>
            <person name="Vos R."/>
            <person name="Hasami M.H."/>
            <person name="Devisetty U.K."/>
            <person name="Aguiy J.C."/>
        </authorList>
    </citation>
    <scope>NUCLEOTIDE SEQUENCE [LARGE SCALE GENOMIC DNA]</scope>
    <source>
        <strain evidence="2">JCA_2017</strain>
    </source>
</reference>
<sequence length="160" mass="18420">MHHGNTSDDPLQTHPIVLALQQEILELRKQNVKEVEILRRENDEMRSQFRHSDIGKIPTHLDIKDNDGEDRLSQQSRYDNPRHDGEGGGFNNPRRSDTQRHPFVDGIIETPLPIGWKNIFNFSQGGNIELVYLTPPNSIDLFETLMARFGHNMPQAYPIS</sequence>
<dbReference type="AlphaFoldDB" id="A0A371DZJ7"/>
<gene>
    <name evidence="2" type="ORF">CR513_62759</name>
</gene>
<comment type="caution">
    <text evidence="2">The sequence shown here is derived from an EMBL/GenBank/DDBJ whole genome shotgun (WGS) entry which is preliminary data.</text>
</comment>
<feature type="compositionally biased region" description="Basic and acidic residues" evidence="1">
    <location>
        <begin position="45"/>
        <end position="72"/>
    </location>
</feature>
<evidence type="ECO:0000313" key="2">
    <source>
        <dbReference type="EMBL" id="RDX57963.1"/>
    </source>
</evidence>